<evidence type="ECO:0000313" key="3">
    <source>
        <dbReference type="Proteomes" id="UP000826195"/>
    </source>
</evidence>
<accession>A0AAV7JA38</accession>
<sequence length="171" mass="19006">MPKRRSQIIPLVLGPLLLVSPCSRNFPEGLPLATPPEEGVVCMPATRSAYREHLSNTHEALRLQATHDGDLTPLTLTHTLIDHTPLLKLKLKTRPSCPTIATAKMSNITRSNISVRRRSSNRLAVRPPARLNLRDNGAIFHAVAKSVVPEWIFEPPLYRGAKPTFDKSEAR</sequence>
<evidence type="ECO:0000313" key="2">
    <source>
        <dbReference type="EMBL" id="KAH0568677.1"/>
    </source>
</evidence>
<keyword evidence="1" id="KW-0732">Signal</keyword>
<name>A0AAV7JA38_COTGL</name>
<dbReference type="AlphaFoldDB" id="A0AAV7JA38"/>
<reference evidence="2 3" key="1">
    <citation type="journal article" date="2021" name="J. Hered.">
        <title>A chromosome-level genome assembly of the parasitoid wasp, Cotesia glomerata (Hymenoptera: Braconidae).</title>
        <authorList>
            <person name="Pinto B.J."/>
            <person name="Weis J.J."/>
            <person name="Gamble T."/>
            <person name="Ode P.J."/>
            <person name="Paul R."/>
            <person name="Zaspel J.M."/>
        </authorList>
    </citation>
    <scope>NUCLEOTIDE SEQUENCE [LARGE SCALE GENOMIC DNA]</scope>
    <source>
        <strain evidence="2">CgM1</strain>
    </source>
</reference>
<feature type="chain" id="PRO_5043451244" evidence="1">
    <location>
        <begin position="25"/>
        <end position="171"/>
    </location>
</feature>
<keyword evidence="3" id="KW-1185">Reference proteome</keyword>
<protein>
    <submittedName>
        <fullName evidence="2">Uncharacterized protein</fullName>
    </submittedName>
</protein>
<dbReference type="Proteomes" id="UP000826195">
    <property type="component" value="Unassembled WGS sequence"/>
</dbReference>
<feature type="signal peptide" evidence="1">
    <location>
        <begin position="1"/>
        <end position="24"/>
    </location>
</feature>
<organism evidence="2 3">
    <name type="scientific">Cotesia glomerata</name>
    <name type="common">Lepidopteran parasitic wasp</name>
    <name type="synonym">Apanteles glomeratus</name>
    <dbReference type="NCBI Taxonomy" id="32391"/>
    <lineage>
        <taxon>Eukaryota</taxon>
        <taxon>Metazoa</taxon>
        <taxon>Ecdysozoa</taxon>
        <taxon>Arthropoda</taxon>
        <taxon>Hexapoda</taxon>
        <taxon>Insecta</taxon>
        <taxon>Pterygota</taxon>
        <taxon>Neoptera</taxon>
        <taxon>Endopterygota</taxon>
        <taxon>Hymenoptera</taxon>
        <taxon>Apocrita</taxon>
        <taxon>Ichneumonoidea</taxon>
        <taxon>Braconidae</taxon>
        <taxon>Microgastrinae</taxon>
        <taxon>Cotesia</taxon>
    </lineage>
</organism>
<comment type="caution">
    <text evidence="2">The sequence shown here is derived from an EMBL/GenBank/DDBJ whole genome shotgun (WGS) entry which is preliminary data.</text>
</comment>
<evidence type="ECO:0000256" key="1">
    <source>
        <dbReference type="SAM" id="SignalP"/>
    </source>
</evidence>
<gene>
    <name evidence="2" type="ORF">KQX54_021365</name>
</gene>
<proteinExistence type="predicted"/>
<dbReference type="EMBL" id="JAHXZJ010000001">
    <property type="protein sequence ID" value="KAH0568677.1"/>
    <property type="molecule type" value="Genomic_DNA"/>
</dbReference>